<evidence type="ECO:0000313" key="1">
    <source>
        <dbReference type="EMBL" id="RNA38116.1"/>
    </source>
</evidence>
<sequence length="139" mass="16068">MLNLAFQILNYDNGRIGLKNKVISNEARTYILVLARGSANSSPYHSRPNIGLARIEARIIVNQNLLHQLHLFPQHQYTHLLIGFGSYVQVYFVKLKNSILKIFLVKIFLILQIQVDLNEIMLNGNDYIFSSDRFFDMSI</sequence>
<keyword evidence="2" id="KW-1185">Reference proteome</keyword>
<protein>
    <submittedName>
        <fullName evidence="1">Uncharacterized protein</fullName>
    </submittedName>
</protein>
<gene>
    <name evidence="1" type="ORF">BpHYR1_026969</name>
</gene>
<comment type="caution">
    <text evidence="1">The sequence shown here is derived from an EMBL/GenBank/DDBJ whole genome shotgun (WGS) entry which is preliminary data.</text>
</comment>
<dbReference type="Proteomes" id="UP000276133">
    <property type="component" value="Unassembled WGS sequence"/>
</dbReference>
<dbReference type="AlphaFoldDB" id="A0A3M7SQV6"/>
<accession>A0A3M7SQV6</accession>
<organism evidence="1 2">
    <name type="scientific">Brachionus plicatilis</name>
    <name type="common">Marine rotifer</name>
    <name type="synonym">Brachionus muelleri</name>
    <dbReference type="NCBI Taxonomy" id="10195"/>
    <lineage>
        <taxon>Eukaryota</taxon>
        <taxon>Metazoa</taxon>
        <taxon>Spiralia</taxon>
        <taxon>Gnathifera</taxon>
        <taxon>Rotifera</taxon>
        <taxon>Eurotatoria</taxon>
        <taxon>Monogononta</taxon>
        <taxon>Pseudotrocha</taxon>
        <taxon>Ploima</taxon>
        <taxon>Brachionidae</taxon>
        <taxon>Brachionus</taxon>
    </lineage>
</organism>
<reference evidence="1 2" key="1">
    <citation type="journal article" date="2018" name="Sci. Rep.">
        <title>Genomic signatures of local adaptation to the degree of environmental predictability in rotifers.</title>
        <authorList>
            <person name="Franch-Gras L."/>
            <person name="Hahn C."/>
            <person name="Garcia-Roger E.M."/>
            <person name="Carmona M.J."/>
            <person name="Serra M."/>
            <person name="Gomez A."/>
        </authorList>
    </citation>
    <scope>NUCLEOTIDE SEQUENCE [LARGE SCALE GENOMIC DNA]</scope>
    <source>
        <strain evidence="1">HYR1</strain>
    </source>
</reference>
<name>A0A3M7SQV6_BRAPC</name>
<dbReference type="EMBL" id="REGN01000916">
    <property type="protein sequence ID" value="RNA38116.1"/>
    <property type="molecule type" value="Genomic_DNA"/>
</dbReference>
<proteinExistence type="predicted"/>
<evidence type="ECO:0000313" key="2">
    <source>
        <dbReference type="Proteomes" id="UP000276133"/>
    </source>
</evidence>